<gene>
    <name evidence="1" type="ORF">DACRYDRAFT_106316</name>
</gene>
<keyword evidence="2" id="KW-1185">Reference proteome</keyword>
<evidence type="ECO:0000313" key="2">
    <source>
        <dbReference type="Proteomes" id="UP000030653"/>
    </source>
</evidence>
<evidence type="ECO:0008006" key="3">
    <source>
        <dbReference type="Google" id="ProtNLM"/>
    </source>
</evidence>
<dbReference type="OrthoDB" id="2447803at2759"/>
<name>M5GEC2_DACPD</name>
<dbReference type="HOGENOM" id="CLU_1008391_0_0_1"/>
<dbReference type="InterPro" id="IPR032675">
    <property type="entry name" value="LRR_dom_sf"/>
</dbReference>
<proteinExistence type="predicted"/>
<reference evidence="1 2" key="1">
    <citation type="journal article" date="2012" name="Science">
        <title>The Paleozoic origin of enzymatic lignin decomposition reconstructed from 31 fungal genomes.</title>
        <authorList>
            <person name="Floudas D."/>
            <person name="Binder M."/>
            <person name="Riley R."/>
            <person name="Barry K."/>
            <person name="Blanchette R.A."/>
            <person name="Henrissat B."/>
            <person name="Martinez A.T."/>
            <person name="Otillar R."/>
            <person name="Spatafora J.W."/>
            <person name="Yadav J.S."/>
            <person name="Aerts A."/>
            <person name="Benoit I."/>
            <person name="Boyd A."/>
            <person name="Carlson A."/>
            <person name="Copeland A."/>
            <person name="Coutinho P.M."/>
            <person name="de Vries R.P."/>
            <person name="Ferreira P."/>
            <person name="Findley K."/>
            <person name="Foster B."/>
            <person name="Gaskell J."/>
            <person name="Glotzer D."/>
            <person name="Gorecki P."/>
            <person name="Heitman J."/>
            <person name="Hesse C."/>
            <person name="Hori C."/>
            <person name="Igarashi K."/>
            <person name="Jurgens J.A."/>
            <person name="Kallen N."/>
            <person name="Kersten P."/>
            <person name="Kohler A."/>
            <person name="Kuees U."/>
            <person name="Kumar T.K.A."/>
            <person name="Kuo A."/>
            <person name="LaButti K."/>
            <person name="Larrondo L.F."/>
            <person name="Lindquist E."/>
            <person name="Ling A."/>
            <person name="Lombard V."/>
            <person name="Lucas S."/>
            <person name="Lundell T."/>
            <person name="Martin R."/>
            <person name="McLaughlin D.J."/>
            <person name="Morgenstern I."/>
            <person name="Morin E."/>
            <person name="Murat C."/>
            <person name="Nagy L.G."/>
            <person name="Nolan M."/>
            <person name="Ohm R.A."/>
            <person name="Patyshakuliyeva A."/>
            <person name="Rokas A."/>
            <person name="Ruiz-Duenas F.J."/>
            <person name="Sabat G."/>
            <person name="Salamov A."/>
            <person name="Samejima M."/>
            <person name="Schmutz J."/>
            <person name="Slot J.C."/>
            <person name="St John F."/>
            <person name="Stenlid J."/>
            <person name="Sun H."/>
            <person name="Sun S."/>
            <person name="Syed K."/>
            <person name="Tsang A."/>
            <person name="Wiebenga A."/>
            <person name="Young D."/>
            <person name="Pisabarro A."/>
            <person name="Eastwood D.C."/>
            <person name="Martin F."/>
            <person name="Cullen D."/>
            <person name="Grigoriev I.V."/>
            <person name="Hibbett D.S."/>
        </authorList>
    </citation>
    <scope>NUCLEOTIDE SEQUENCE [LARGE SCALE GENOMIC DNA]</scope>
    <source>
        <strain evidence="1 2">DJM-731 SS1</strain>
    </source>
</reference>
<accession>M5GEC2</accession>
<dbReference type="RefSeq" id="XP_040630037.1">
    <property type="nucleotide sequence ID" value="XM_040768242.1"/>
</dbReference>
<dbReference type="STRING" id="1858805.M5GEC2"/>
<protein>
    <recommendedName>
        <fullName evidence="3">RNI-like protein</fullName>
    </recommendedName>
</protein>
<sequence>MPQLHHLTLNPSLRRYYAPIEVIHLPTRAAFQTLRSFRLTSITYTLSQSPLPRLLTALSSSMEAVTLGISAFPELVDVIETISSQWSETIQEISLEVLYQPPLLHPHLTLEWSALTPLLACRNLKVLEIDLGNPVELTDSRVSLLAGALPHLRILHIHCTRCLGPSEYIPTATVHSLAVLACLENLTDLSLDVNLGCLSLTSEDIQKAANPRIKQFRSDILGGHSSIEVIKERVRRLFPSLGVVLIVPGGLGPGQFSVEGGEKRKVAAWPAKLLET</sequence>
<dbReference type="EMBL" id="JH795860">
    <property type="protein sequence ID" value="EJU03143.1"/>
    <property type="molecule type" value="Genomic_DNA"/>
</dbReference>
<dbReference type="AlphaFoldDB" id="M5GEC2"/>
<dbReference type="Gene3D" id="3.80.10.10">
    <property type="entry name" value="Ribonuclease Inhibitor"/>
    <property type="match status" value="1"/>
</dbReference>
<evidence type="ECO:0000313" key="1">
    <source>
        <dbReference type="EMBL" id="EJU03143.1"/>
    </source>
</evidence>
<dbReference type="GeneID" id="63683304"/>
<dbReference type="Proteomes" id="UP000030653">
    <property type="component" value="Unassembled WGS sequence"/>
</dbReference>
<organism evidence="1 2">
    <name type="scientific">Dacryopinax primogenitus (strain DJM 731)</name>
    <name type="common">Brown rot fungus</name>
    <dbReference type="NCBI Taxonomy" id="1858805"/>
    <lineage>
        <taxon>Eukaryota</taxon>
        <taxon>Fungi</taxon>
        <taxon>Dikarya</taxon>
        <taxon>Basidiomycota</taxon>
        <taxon>Agaricomycotina</taxon>
        <taxon>Dacrymycetes</taxon>
        <taxon>Dacrymycetales</taxon>
        <taxon>Dacrymycetaceae</taxon>
        <taxon>Dacryopinax</taxon>
    </lineage>
</organism>